<dbReference type="SMART" id="SM00917">
    <property type="entry name" value="LeuA_dimer"/>
    <property type="match status" value="1"/>
</dbReference>
<dbReference type="NCBIfam" id="TIGR00977">
    <property type="entry name" value="citramal_synth"/>
    <property type="match status" value="1"/>
</dbReference>
<keyword evidence="4" id="KW-0412">Isoleucine biosynthesis</keyword>
<comment type="similarity">
    <text evidence="2 9">Belongs to the alpha-IPM synthase/homocitrate synthase family.</text>
</comment>
<dbReference type="SUPFAM" id="SSF51569">
    <property type="entry name" value="Aldolase"/>
    <property type="match status" value="1"/>
</dbReference>
<evidence type="ECO:0000256" key="3">
    <source>
        <dbReference type="ARBA" id="ARBA00022605"/>
    </source>
</evidence>
<dbReference type="EMBL" id="JADOEF010000001">
    <property type="protein sequence ID" value="MBF7807919.1"/>
    <property type="molecule type" value="Genomic_DNA"/>
</dbReference>
<dbReference type="InterPro" id="IPR000891">
    <property type="entry name" value="PYR_CT"/>
</dbReference>
<dbReference type="GeneID" id="66343106"/>
<dbReference type="EMBL" id="CP010086">
    <property type="protein sequence ID" value="AJG96928.1"/>
    <property type="molecule type" value="Genomic_DNA"/>
</dbReference>
<evidence type="ECO:0000256" key="6">
    <source>
        <dbReference type="ARBA" id="ARBA00023304"/>
    </source>
</evidence>
<dbReference type="Proteomes" id="UP001194098">
    <property type="component" value="Unassembled WGS sequence"/>
</dbReference>
<reference evidence="15" key="1">
    <citation type="submission" date="2014-12" db="EMBL/GenBank/DDBJ databases">
        <title>Genome sequence of Clostridium beijerinckii strain 59B.</title>
        <authorList>
            <person name="Little G.T."/>
            <person name="Minton N.P."/>
        </authorList>
    </citation>
    <scope>NUCLEOTIDE SEQUENCE [LARGE SCALE GENOMIC DNA]</scope>
    <source>
        <strain evidence="15">59B</strain>
    </source>
</reference>
<dbReference type="KEGG" id="cbei:LF65_00252"/>
<dbReference type="UniPathway" id="UPA00047">
    <property type="reaction ID" value="UER00066"/>
</dbReference>
<reference evidence="14" key="4">
    <citation type="submission" date="2020-06" db="EMBL/GenBank/DDBJ databases">
        <title>Genomic insights into acetone-butanol-ethanol (ABE) fermentation by sequencing solventogenic clostridia strains.</title>
        <authorList>
            <person name="Brown S."/>
        </authorList>
    </citation>
    <scope>NUCLEOTIDE SEQUENCE</scope>
    <source>
        <strain evidence="14">DJ123</strain>
    </source>
</reference>
<evidence type="ECO:0000256" key="8">
    <source>
        <dbReference type="NCBIfam" id="TIGR00977"/>
    </source>
</evidence>
<evidence type="ECO:0000256" key="7">
    <source>
        <dbReference type="ARBA" id="ARBA00048263"/>
    </source>
</evidence>
<comment type="catalytic activity">
    <reaction evidence="7">
        <text>pyruvate + acetyl-CoA + H2O = (3R)-citramalate + CoA + H(+)</text>
        <dbReference type="Rhea" id="RHEA:19045"/>
        <dbReference type="ChEBI" id="CHEBI:15361"/>
        <dbReference type="ChEBI" id="CHEBI:15377"/>
        <dbReference type="ChEBI" id="CHEBI:15378"/>
        <dbReference type="ChEBI" id="CHEBI:30934"/>
        <dbReference type="ChEBI" id="CHEBI:57287"/>
        <dbReference type="ChEBI" id="CHEBI:57288"/>
        <dbReference type="EC" id="2.3.3.21"/>
    </reaction>
</comment>
<keyword evidence="14" id="KW-0012">Acyltransferase</keyword>
<evidence type="ECO:0000313" key="12">
    <source>
        <dbReference type="EMBL" id="MBC2473596.1"/>
    </source>
</evidence>
<comment type="pathway">
    <text evidence="1">Amino-acid biosynthesis; L-isoleucine biosynthesis; 2-oxobutanoate from pyruvate: step 1/3.</text>
</comment>
<dbReference type="GO" id="GO:0009098">
    <property type="term" value="P:L-leucine biosynthetic process"/>
    <property type="evidence" value="ECO:0007669"/>
    <property type="project" value="InterPro"/>
</dbReference>
<dbReference type="Gene3D" id="1.10.238.260">
    <property type="match status" value="1"/>
</dbReference>
<reference evidence="12" key="6">
    <citation type="journal article" date="2022" name="Nat. Biotechnol.">
        <title>Carbon-negative production of acetone and isopropanol by gas fermentation at industrial pilot scale.</title>
        <authorList>
            <person name="Liew F.E."/>
            <person name="Nogle R."/>
            <person name="Abdalla T."/>
            <person name="Rasor B.J."/>
            <person name="Canter C."/>
            <person name="Jensen R.O."/>
            <person name="Wang L."/>
            <person name="Strutz J."/>
            <person name="Chirania P."/>
            <person name="De Tissera S."/>
            <person name="Mueller A.P."/>
            <person name="Ruan Z."/>
            <person name="Gao A."/>
            <person name="Tran L."/>
            <person name="Engle N.L."/>
            <person name="Bromley J.C."/>
            <person name="Daniell J."/>
            <person name="Conrado R."/>
            <person name="Tschaplinski T.J."/>
            <person name="Giannone R.J."/>
            <person name="Hettich R.L."/>
            <person name="Karim A.S."/>
            <person name="Simpson S.D."/>
            <person name="Brown S.D."/>
            <person name="Leang C."/>
            <person name="Jewett M.C."/>
            <person name="Kopke M."/>
        </authorList>
    </citation>
    <scope>NUCLEOTIDE SEQUENCE</scope>
    <source>
        <strain evidence="12">DJ015</strain>
    </source>
</reference>
<evidence type="ECO:0000256" key="5">
    <source>
        <dbReference type="ARBA" id="ARBA00022679"/>
    </source>
</evidence>
<keyword evidence="3" id="KW-0028">Amino-acid biosynthesis</keyword>
<keyword evidence="6" id="KW-0100">Branched-chain amino acid biosynthesis</keyword>
<dbReference type="RefSeq" id="WP_011967565.1">
    <property type="nucleotide sequence ID" value="NZ_BKAK01000128.1"/>
</dbReference>
<dbReference type="PANTHER" id="PTHR43538:SF1">
    <property type="entry name" value="(R)-CITRAMALATE SYNTHASE"/>
    <property type="match status" value="1"/>
</dbReference>
<dbReference type="GO" id="GO:0043714">
    <property type="term" value="F:(R)-citramalate synthase activity"/>
    <property type="evidence" value="ECO:0007669"/>
    <property type="project" value="UniProtKB-UniRule"/>
</dbReference>
<accession>A0A0B5QJR0</accession>
<dbReference type="InterPro" id="IPR013709">
    <property type="entry name" value="2-isopropylmalate_synth_dimer"/>
</dbReference>
<reference evidence="13" key="5">
    <citation type="submission" date="2020-11" db="EMBL/GenBank/DDBJ databases">
        <authorList>
            <person name="Thieme N."/>
            <person name="Liebl W."/>
            <person name="Zverlov V."/>
        </authorList>
    </citation>
    <scope>NUCLEOTIDE SEQUENCE</scope>
    <source>
        <strain evidence="13">NT08</strain>
    </source>
</reference>
<evidence type="ECO:0000313" key="14">
    <source>
        <dbReference type="EMBL" id="NSB11757.1"/>
    </source>
</evidence>
<dbReference type="Pfam" id="PF00682">
    <property type="entry name" value="HMGL-like"/>
    <property type="match status" value="1"/>
</dbReference>
<evidence type="ECO:0000256" key="1">
    <source>
        <dbReference type="ARBA" id="ARBA00004743"/>
    </source>
</evidence>
<dbReference type="AlphaFoldDB" id="A0A0B5QJR0"/>
<dbReference type="Proteomes" id="UP000031866">
    <property type="component" value="Chromosome"/>
</dbReference>
<dbReference type="GO" id="GO:0009097">
    <property type="term" value="P:isoleucine biosynthetic process"/>
    <property type="evidence" value="ECO:0007669"/>
    <property type="project" value="UniProtKB-UniRule"/>
</dbReference>
<evidence type="ECO:0000313" key="11">
    <source>
        <dbReference type="EMBL" id="AJG96928.1"/>
    </source>
</evidence>
<dbReference type="EMBL" id="JABTDW010000001">
    <property type="protein sequence ID" value="NSB11757.1"/>
    <property type="molecule type" value="Genomic_DNA"/>
</dbReference>
<sequence>MAQNQVKIFDSTLRDGAQGQGISFSLEDKIKIVKVLDEMKVDYIEAGNPGSNPKDMEFFKRLKDVELKNAKVVAFGSTRRPKINVEDDKNLKDLLSSGADTIVVFGKSWDFQVTDIIKTSLSENVNMIKDTIEYLCVKGKEVIFDAEHFYDGYKANKEYAMATLKAAEEAGAKVVVLCDTNGGALPQEIYSITKTIKETVKVELGIHSHDDMGMAVANSIMAVEAGASQIQGTFIGIGERCGNANLSTIIPTLKLKLGYKVLNDNELVNLTKTSRYIAEICNITLSDEDPFVGNSAFAHKGGMHIDAVTKSPKSYEHIEPELVGNKRRFLVSEVSGKSTILQEIQKIFPNISKDDKSVQKITDRLKELEYDGYQFEGAEGTVELVIRKIIGKYKPFFKLNHFKIIGEQPYGSEEFSSTAVINITVDGQNEMTAAEGEGPVNALDKAIRKALEVFYPELKQARLVDYKVRVLDSESATEAKVRVLIESTDGIESWSTVGVSRDVIQASWIALVDSIEYKLIKDIERKVKAYF</sequence>
<dbReference type="EC" id="2.3.3.21" evidence="8"/>
<dbReference type="Proteomes" id="UP000631418">
    <property type="component" value="Unassembled WGS sequence"/>
</dbReference>
<reference evidence="12" key="3">
    <citation type="submission" date="2020-04" db="EMBL/GenBank/DDBJ databases">
        <authorList>
            <person name="Brown S."/>
        </authorList>
    </citation>
    <scope>NUCLEOTIDE SEQUENCE</scope>
    <source>
        <strain evidence="12">DJ015</strain>
    </source>
</reference>
<dbReference type="InterPro" id="IPR005675">
    <property type="entry name" value="Citramal_synthase"/>
</dbReference>
<dbReference type="STRING" id="1520.LF65_00252"/>
<dbReference type="InterPro" id="IPR002034">
    <property type="entry name" value="AIPM/Hcit_synth_CS"/>
</dbReference>
<reference evidence="11" key="2">
    <citation type="submission" date="2016-02" db="EMBL/GenBank/DDBJ databases">
        <title>Genome sequence of Clostridium beijerinckii strain 59B.</title>
        <authorList>
            <person name="Little G.T."/>
            <person name="Minton N.P."/>
        </authorList>
    </citation>
    <scope>NUCLEOTIDE SEQUENCE</scope>
    <source>
        <strain evidence="11">NCIMB 14988</strain>
    </source>
</reference>
<feature type="domain" description="Pyruvate carboxyltransferase" evidence="10">
    <location>
        <begin position="6"/>
        <end position="268"/>
    </location>
</feature>
<dbReference type="InterPro" id="IPR036230">
    <property type="entry name" value="LeuA_allosteric_dom_sf"/>
</dbReference>
<evidence type="ECO:0000256" key="4">
    <source>
        <dbReference type="ARBA" id="ARBA00022624"/>
    </source>
</evidence>
<evidence type="ECO:0000313" key="15">
    <source>
        <dbReference type="Proteomes" id="UP000031866"/>
    </source>
</evidence>
<dbReference type="Gene3D" id="3.30.160.270">
    <property type="match status" value="1"/>
</dbReference>
<dbReference type="InterPro" id="IPR013785">
    <property type="entry name" value="Aldolase_TIM"/>
</dbReference>
<dbReference type="SUPFAM" id="SSF110921">
    <property type="entry name" value="2-isopropylmalate synthase LeuA, allosteric (dimerisation) domain"/>
    <property type="match status" value="1"/>
</dbReference>
<dbReference type="GO" id="GO:0003852">
    <property type="term" value="F:2-isopropylmalate synthase activity"/>
    <property type="evidence" value="ECO:0007669"/>
    <property type="project" value="InterPro"/>
</dbReference>
<protein>
    <recommendedName>
        <fullName evidence="8">Citramalate synthase</fullName>
        <ecNumber evidence="8">2.3.3.21</ecNumber>
    </recommendedName>
</protein>
<dbReference type="EMBL" id="JABAGV010000004">
    <property type="protein sequence ID" value="MBC2473596.1"/>
    <property type="molecule type" value="Genomic_DNA"/>
</dbReference>
<dbReference type="PANTHER" id="PTHR43538">
    <property type="entry name" value="ALPHA-IPM SYNTHASE/HOMOCITRATE SYNTHASE"/>
    <property type="match status" value="1"/>
</dbReference>
<proteinExistence type="inferred from homology"/>
<gene>
    <name evidence="14" type="ORF">BCD95_000016</name>
    <name evidence="12" type="ORF">HGI39_02535</name>
    <name evidence="13" type="ORF">IS491_04255</name>
    <name evidence="11" type="ORF">LF65_00252</name>
</gene>
<dbReference type="Proteomes" id="UP000822184">
    <property type="component" value="Unassembled WGS sequence"/>
</dbReference>
<evidence type="ECO:0000256" key="2">
    <source>
        <dbReference type="ARBA" id="ARBA00006154"/>
    </source>
</evidence>
<evidence type="ECO:0000259" key="10">
    <source>
        <dbReference type="PROSITE" id="PS50991"/>
    </source>
</evidence>
<organism evidence="11 15">
    <name type="scientific">Clostridium beijerinckii</name>
    <name type="common">Clostridium MP</name>
    <dbReference type="NCBI Taxonomy" id="1520"/>
    <lineage>
        <taxon>Bacteria</taxon>
        <taxon>Bacillati</taxon>
        <taxon>Bacillota</taxon>
        <taxon>Clostridia</taxon>
        <taxon>Eubacteriales</taxon>
        <taxon>Clostridiaceae</taxon>
        <taxon>Clostridium</taxon>
    </lineage>
</organism>
<dbReference type="Pfam" id="PF22617">
    <property type="entry name" value="HCS_D2"/>
    <property type="match status" value="1"/>
</dbReference>
<evidence type="ECO:0000256" key="9">
    <source>
        <dbReference type="RuleBase" id="RU003523"/>
    </source>
</evidence>
<keyword evidence="5 9" id="KW-0808">Transferase</keyword>
<dbReference type="CDD" id="cd07941">
    <property type="entry name" value="DRE_TIM_LeuA3"/>
    <property type="match status" value="1"/>
</dbReference>
<dbReference type="Pfam" id="PF08502">
    <property type="entry name" value="LeuA_dimer"/>
    <property type="match status" value="1"/>
</dbReference>
<name>A0A0B5QJR0_CLOBE</name>
<dbReference type="InterPro" id="IPR054691">
    <property type="entry name" value="LeuA/HCS_post-cat"/>
</dbReference>
<dbReference type="PROSITE" id="PS00815">
    <property type="entry name" value="AIPM_HOMOCIT_SYNTH_1"/>
    <property type="match status" value="1"/>
</dbReference>
<dbReference type="PROSITE" id="PS50991">
    <property type="entry name" value="PYR_CT"/>
    <property type="match status" value="1"/>
</dbReference>
<dbReference type="PROSITE" id="PS00816">
    <property type="entry name" value="AIPM_HOMOCIT_SYNTH_2"/>
    <property type="match status" value="1"/>
</dbReference>
<dbReference type="OrthoDB" id="9804858at2"/>
<dbReference type="Gene3D" id="3.20.20.70">
    <property type="entry name" value="Aldolase class I"/>
    <property type="match status" value="1"/>
</dbReference>
<evidence type="ECO:0000313" key="13">
    <source>
        <dbReference type="EMBL" id="MBF7807919.1"/>
    </source>
</evidence>
<dbReference type="OMA" id="KSWDFHV"/>